<keyword evidence="3" id="KW-1185">Reference proteome</keyword>
<dbReference type="OMA" id="IDSNISC"/>
<accession>T1JF13</accession>
<evidence type="ECO:0000313" key="2">
    <source>
        <dbReference type="EnsemblMetazoa" id="SMAR012417-PA"/>
    </source>
</evidence>
<dbReference type="AlphaFoldDB" id="T1JF13"/>
<evidence type="ECO:0000256" key="1">
    <source>
        <dbReference type="SAM" id="Phobius"/>
    </source>
</evidence>
<name>T1JF13_STRMM</name>
<reference evidence="3" key="1">
    <citation type="submission" date="2011-05" db="EMBL/GenBank/DDBJ databases">
        <authorList>
            <person name="Richards S.R."/>
            <person name="Qu J."/>
            <person name="Jiang H."/>
            <person name="Jhangiani S.N."/>
            <person name="Agravi P."/>
            <person name="Goodspeed R."/>
            <person name="Gross S."/>
            <person name="Mandapat C."/>
            <person name="Jackson L."/>
            <person name="Mathew T."/>
            <person name="Pu L."/>
            <person name="Thornton R."/>
            <person name="Saada N."/>
            <person name="Wilczek-Boney K.B."/>
            <person name="Lee S."/>
            <person name="Kovar C."/>
            <person name="Wu Y."/>
            <person name="Scherer S.E."/>
            <person name="Worley K.C."/>
            <person name="Muzny D.M."/>
            <person name="Gibbs R."/>
        </authorList>
    </citation>
    <scope>NUCLEOTIDE SEQUENCE</scope>
    <source>
        <strain evidence="3">Brora</strain>
    </source>
</reference>
<dbReference type="Gene3D" id="2.170.15.10">
    <property type="entry name" value="Proaerolysin, chain A, domain 3"/>
    <property type="match status" value="1"/>
</dbReference>
<dbReference type="PhylomeDB" id="T1JF13"/>
<proteinExistence type="predicted"/>
<feature type="transmembrane region" description="Helical" evidence="1">
    <location>
        <begin position="12"/>
        <end position="31"/>
    </location>
</feature>
<keyword evidence="1" id="KW-1133">Transmembrane helix</keyword>
<keyword evidence="1" id="KW-0472">Membrane</keyword>
<reference evidence="2" key="2">
    <citation type="submission" date="2015-02" db="UniProtKB">
        <authorList>
            <consortium name="EnsemblMetazoa"/>
        </authorList>
    </citation>
    <scope>IDENTIFICATION</scope>
</reference>
<organism evidence="2 3">
    <name type="scientific">Strigamia maritima</name>
    <name type="common">European centipede</name>
    <name type="synonym">Geophilus maritimus</name>
    <dbReference type="NCBI Taxonomy" id="126957"/>
    <lineage>
        <taxon>Eukaryota</taxon>
        <taxon>Metazoa</taxon>
        <taxon>Ecdysozoa</taxon>
        <taxon>Arthropoda</taxon>
        <taxon>Myriapoda</taxon>
        <taxon>Chilopoda</taxon>
        <taxon>Pleurostigmophora</taxon>
        <taxon>Geophilomorpha</taxon>
        <taxon>Linotaeniidae</taxon>
        <taxon>Strigamia</taxon>
    </lineage>
</organism>
<dbReference type="SUPFAM" id="SSF56973">
    <property type="entry name" value="Aerolisin/ETX pore-forming domain"/>
    <property type="match status" value="1"/>
</dbReference>
<keyword evidence="1" id="KW-0812">Transmembrane</keyword>
<dbReference type="Proteomes" id="UP000014500">
    <property type="component" value="Unassembled WGS sequence"/>
</dbReference>
<dbReference type="EMBL" id="JH432135">
    <property type="status" value="NOT_ANNOTATED_CDS"/>
    <property type="molecule type" value="Genomic_DNA"/>
</dbReference>
<protein>
    <submittedName>
        <fullName evidence="2">Uncharacterized protein</fullName>
    </submittedName>
</protein>
<evidence type="ECO:0000313" key="3">
    <source>
        <dbReference type="Proteomes" id="UP000014500"/>
    </source>
</evidence>
<dbReference type="EnsemblMetazoa" id="SMAR012417-RA">
    <property type="protein sequence ID" value="SMAR012417-PA"/>
    <property type="gene ID" value="SMAR012417"/>
</dbReference>
<dbReference type="HOGENOM" id="CLU_1559204_0_0_1"/>
<sequence>MKNSEYIKADMNFLAKMHFFVEIILFSIFYLQGVESRPNIVDFEDVARDYVENIAREYNRKVSWWDLYGKHQHLAERPQYKRYKIDVSTDIVKYGVSTRTIDRPGYVYSQWFHNSQSDQAIQGQMSKKVERSTSFTWSLKEGLKIGVEIGASVGVPGEFGASVSVGVELSLE</sequence>